<evidence type="ECO:0000259" key="13">
    <source>
        <dbReference type="PROSITE" id="PS51030"/>
    </source>
</evidence>
<dbReference type="CDD" id="cd06960">
    <property type="entry name" value="NR_DBD_HNF4A"/>
    <property type="match status" value="1"/>
</dbReference>
<feature type="compositionally biased region" description="Low complexity" evidence="12">
    <location>
        <begin position="299"/>
        <end position="321"/>
    </location>
</feature>
<sequence length="528" mass="59553">MSTPFSDKLSPDTTCVVCNDVATGNHYSVPSCNGCKTFFRRAIVNNRNFACMGNGKCIVDKGVRCACRACRLEKCIKMGMDTNSIQSERDRIGYTKRKRRDKNEQTNKDEEHEKLENHADNELDVSDEEDISFHGSIDLQNGNNLSNIRVNNKTSNSFDGILERLTQLENNFTLLLSRGEIHPYGTLEEALKAPSIFSRPINVKLSDPIVTPNKDKQKMPFWRSRIIALYIDWAKTFATFRKLPYSDKVALITNHASSYMIMCEAFRTPELISDEKIIDGIERIAEKLPREPLIIPPQNFEFKNSTSTNSNNLENFESSTTQPPKKYSKIVEPTESCDKLVNNTHQISPKNNFDTENENNNSTNNLSLTSTSPDNFATSSSNSQLSNNNDNMHAFFDPRLIRDGNNCLETGVRSVVDVPPSVHYPTVGCLSGLTPVMAAMIDCVMKPFRRLNISTTEFAALQAIMFFDPDTESLDAASQRNVCAEQKKMISAFYTHICHFHETSEAQKHLFNLFTLNSLVKETTLGIK</sequence>
<feature type="region of interest" description="Disordered" evidence="12">
    <location>
        <begin position="87"/>
        <end position="121"/>
    </location>
</feature>
<evidence type="ECO:0000256" key="2">
    <source>
        <dbReference type="ARBA" id="ARBA00005993"/>
    </source>
</evidence>
<dbReference type="Gene3D" id="1.10.565.10">
    <property type="entry name" value="Retinoid X Receptor"/>
    <property type="match status" value="1"/>
</dbReference>
<evidence type="ECO:0000256" key="1">
    <source>
        <dbReference type="ARBA" id="ARBA00004123"/>
    </source>
</evidence>
<evidence type="ECO:0000259" key="14">
    <source>
        <dbReference type="PROSITE" id="PS51843"/>
    </source>
</evidence>
<evidence type="ECO:0000256" key="7">
    <source>
        <dbReference type="ARBA" id="ARBA00023125"/>
    </source>
</evidence>
<evidence type="ECO:0000256" key="12">
    <source>
        <dbReference type="SAM" id="MobiDB-lite"/>
    </source>
</evidence>
<dbReference type="InterPro" id="IPR049636">
    <property type="entry name" value="HNF4-like_DBD"/>
</dbReference>
<comment type="similarity">
    <text evidence="2 11">Belongs to the nuclear hormone receptor family.</text>
</comment>
<dbReference type="FunFam" id="3.30.50.10:FF:000030">
    <property type="entry name" value="Nuclear Hormone Receptor family"/>
    <property type="match status" value="1"/>
</dbReference>
<evidence type="ECO:0000256" key="10">
    <source>
        <dbReference type="ARBA" id="ARBA00023242"/>
    </source>
</evidence>
<dbReference type="AlphaFoldDB" id="A0A915NZP1"/>
<proteinExistence type="inferred from homology"/>
<feature type="compositionally biased region" description="Low complexity" evidence="12">
    <location>
        <begin position="351"/>
        <end position="390"/>
    </location>
</feature>
<name>A0A915NZP1_9BILA</name>
<reference evidence="16" key="1">
    <citation type="submission" date="2022-11" db="UniProtKB">
        <authorList>
            <consortium name="WormBaseParasite"/>
        </authorList>
    </citation>
    <scope>IDENTIFICATION</scope>
</reference>
<dbReference type="Proteomes" id="UP000887560">
    <property type="component" value="Unplaced"/>
</dbReference>
<keyword evidence="4 11" id="KW-0863">Zinc-finger</keyword>
<feature type="region of interest" description="Disordered" evidence="12">
    <location>
        <begin position="298"/>
        <end position="329"/>
    </location>
</feature>
<dbReference type="PANTHER" id="PTHR24083">
    <property type="entry name" value="NUCLEAR HORMONE RECEPTOR"/>
    <property type="match status" value="1"/>
</dbReference>
<comment type="subcellular location">
    <subcellularLocation>
        <location evidence="1 11">Nucleus</location>
    </subcellularLocation>
</comment>
<evidence type="ECO:0000313" key="16">
    <source>
        <dbReference type="WBParaSite" id="scf7180000421585.g7280"/>
    </source>
</evidence>
<dbReference type="GO" id="GO:0003700">
    <property type="term" value="F:DNA-binding transcription factor activity"/>
    <property type="evidence" value="ECO:0007669"/>
    <property type="project" value="InterPro"/>
</dbReference>
<dbReference type="Pfam" id="PF00104">
    <property type="entry name" value="Hormone_recep"/>
    <property type="match status" value="2"/>
</dbReference>
<accession>A0A915NZP1</accession>
<keyword evidence="6 11" id="KW-0805">Transcription regulation</keyword>
<dbReference type="InterPro" id="IPR050274">
    <property type="entry name" value="Nuclear_hormone_rcpt_NR2"/>
</dbReference>
<dbReference type="SUPFAM" id="SSF48508">
    <property type="entry name" value="Nuclear receptor ligand-binding domain"/>
    <property type="match status" value="1"/>
</dbReference>
<protein>
    <submittedName>
        <fullName evidence="16">Nuclear receptor</fullName>
    </submittedName>
</protein>
<keyword evidence="8 11" id="KW-0804">Transcription</keyword>
<dbReference type="GO" id="GO:0008270">
    <property type="term" value="F:zinc ion binding"/>
    <property type="evidence" value="ECO:0007669"/>
    <property type="project" value="UniProtKB-KW"/>
</dbReference>
<evidence type="ECO:0000256" key="4">
    <source>
        <dbReference type="ARBA" id="ARBA00022771"/>
    </source>
</evidence>
<evidence type="ECO:0000256" key="6">
    <source>
        <dbReference type="ARBA" id="ARBA00023015"/>
    </source>
</evidence>
<evidence type="ECO:0000256" key="3">
    <source>
        <dbReference type="ARBA" id="ARBA00022723"/>
    </source>
</evidence>
<dbReference type="SUPFAM" id="SSF57716">
    <property type="entry name" value="Glucocorticoid receptor-like (DNA-binding domain)"/>
    <property type="match status" value="1"/>
</dbReference>
<dbReference type="SMART" id="SM00430">
    <property type="entry name" value="HOLI"/>
    <property type="match status" value="1"/>
</dbReference>
<dbReference type="InterPro" id="IPR035500">
    <property type="entry name" value="NHR-like_dom_sf"/>
</dbReference>
<dbReference type="PROSITE" id="PS51030">
    <property type="entry name" value="NUCLEAR_REC_DBD_2"/>
    <property type="match status" value="1"/>
</dbReference>
<organism evidence="15 16">
    <name type="scientific">Meloidogyne floridensis</name>
    <dbReference type="NCBI Taxonomy" id="298350"/>
    <lineage>
        <taxon>Eukaryota</taxon>
        <taxon>Metazoa</taxon>
        <taxon>Ecdysozoa</taxon>
        <taxon>Nematoda</taxon>
        <taxon>Chromadorea</taxon>
        <taxon>Rhabditida</taxon>
        <taxon>Tylenchina</taxon>
        <taxon>Tylenchomorpha</taxon>
        <taxon>Tylenchoidea</taxon>
        <taxon>Meloidogynidae</taxon>
        <taxon>Meloidogyninae</taxon>
        <taxon>Meloidogyne</taxon>
    </lineage>
</organism>
<evidence type="ECO:0000313" key="15">
    <source>
        <dbReference type="Proteomes" id="UP000887560"/>
    </source>
</evidence>
<dbReference type="GO" id="GO:0000978">
    <property type="term" value="F:RNA polymerase II cis-regulatory region sequence-specific DNA binding"/>
    <property type="evidence" value="ECO:0007669"/>
    <property type="project" value="InterPro"/>
</dbReference>
<dbReference type="Pfam" id="PF00105">
    <property type="entry name" value="zf-C4"/>
    <property type="match status" value="1"/>
</dbReference>
<dbReference type="PROSITE" id="PS00031">
    <property type="entry name" value="NUCLEAR_REC_DBD_1"/>
    <property type="match status" value="1"/>
</dbReference>
<dbReference type="WBParaSite" id="scf7180000421585.g7280">
    <property type="protein sequence ID" value="scf7180000421585.g7280"/>
    <property type="gene ID" value="scf7180000421585.g7280"/>
</dbReference>
<keyword evidence="10 11" id="KW-0539">Nucleus</keyword>
<dbReference type="InterPro" id="IPR013088">
    <property type="entry name" value="Znf_NHR/GATA"/>
</dbReference>
<dbReference type="InterPro" id="IPR001628">
    <property type="entry name" value="Znf_hrmn_rcpt"/>
</dbReference>
<dbReference type="GO" id="GO:0005634">
    <property type="term" value="C:nucleus"/>
    <property type="evidence" value="ECO:0007669"/>
    <property type="project" value="UniProtKB-SubCell"/>
</dbReference>
<feature type="region of interest" description="Disordered" evidence="12">
    <location>
        <begin position="344"/>
        <end position="390"/>
    </location>
</feature>
<evidence type="ECO:0000256" key="11">
    <source>
        <dbReference type="RuleBase" id="RU004334"/>
    </source>
</evidence>
<feature type="domain" description="NR LBD" evidence="14">
    <location>
        <begin position="179"/>
        <end position="528"/>
    </location>
</feature>
<dbReference type="PROSITE" id="PS51843">
    <property type="entry name" value="NR_LBD"/>
    <property type="match status" value="1"/>
</dbReference>
<keyword evidence="3 11" id="KW-0479">Metal-binding</keyword>
<keyword evidence="9 11" id="KW-0675">Receptor</keyword>
<keyword evidence="15" id="KW-1185">Reference proteome</keyword>
<dbReference type="SMART" id="SM00399">
    <property type="entry name" value="ZnF_C4"/>
    <property type="match status" value="1"/>
</dbReference>
<evidence type="ECO:0000256" key="9">
    <source>
        <dbReference type="ARBA" id="ARBA00023170"/>
    </source>
</evidence>
<dbReference type="PRINTS" id="PR00047">
    <property type="entry name" value="STROIDFINGER"/>
</dbReference>
<feature type="domain" description="Nuclear receptor" evidence="13">
    <location>
        <begin position="12"/>
        <end position="87"/>
    </location>
</feature>
<feature type="compositionally biased region" description="Basic and acidic residues" evidence="12">
    <location>
        <begin position="101"/>
        <end position="121"/>
    </location>
</feature>
<dbReference type="Gene3D" id="3.30.50.10">
    <property type="entry name" value="Erythroid Transcription Factor GATA-1, subunit A"/>
    <property type="match status" value="1"/>
</dbReference>
<keyword evidence="5 11" id="KW-0862">Zinc</keyword>
<evidence type="ECO:0000256" key="5">
    <source>
        <dbReference type="ARBA" id="ARBA00022833"/>
    </source>
</evidence>
<evidence type="ECO:0000256" key="8">
    <source>
        <dbReference type="ARBA" id="ARBA00023163"/>
    </source>
</evidence>
<keyword evidence="7 11" id="KW-0238">DNA-binding</keyword>
<dbReference type="InterPro" id="IPR000536">
    <property type="entry name" value="Nucl_hrmn_rcpt_lig-bd"/>
</dbReference>